<comment type="caution">
    <text evidence="1">The sequence shown here is derived from an EMBL/GenBank/DDBJ whole genome shotgun (WGS) entry which is preliminary data.</text>
</comment>
<accession>A0AAE1JLE9</accession>
<organism evidence="1 2">
    <name type="scientific">Acacia crassicarpa</name>
    <name type="common">northern wattle</name>
    <dbReference type="NCBI Taxonomy" id="499986"/>
    <lineage>
        <taxon>Eukaryota</taxon>
        <taxon>Viridiplantae</taxon>
        <taxon>Streptophyta</taxon>
        <taxon>Embryophyta</taxon>
        <taxon>Tracheophyta</taxon>
        <taxon>Spermatophyta</taxon>
        <taxon>Magnoliopsida</taxon>
        <taxon>eudicotyledons</taxon>
        <taxon>Gunneridae</taxon>
        <taxon>Pentapetalae</taxon>
        <taxon>rosids</taxon>
        <taxon>fabids</taxon>
        <taxon>Fabales</taxon>
        <taxon>Fabaceae</taxon>
        <taxon>Caesalpinioideae</taxon>
        <taxon>mimosoid clade</taxon>
        <taxon>Acacieae</taxon>
        <taxon>Acacia</taxon>
    </lineage>
</organism>
<dbReference type="Proteomes" id="UP001293593">
    <property type="component" value="Unassembled WGS sequence"/>
</dbReference>
<dbReference type="EMBL" id="JAWXYG010000006">
    <property type="protein sequence ID" value="KAK4270224.1"/>
    <property type="molecule type" value="Genomic_DNA"/>
</dbReference>
<evidence type="ECO:0000313" key="2">
    <source>
        <dbReference type="Proteomes" id="UP001293593"/>
    </source>
</evidence>
<protein>
    <submittedName>
        <fullName evidence="1">Uncharacterized protein</fullName>
    </submittedName>
</protein>
<sequence>MFSISTIPGAKRMIMGHTIEDIGINCVYEDRAIRLKTELLELIMFAWSVGDRRENVKIAGIDIKSSGLDLEKEEGLGLLLPENQPKQVEVKA</sequence>
<proteinExistence type="predicted"/>
<evidence type="ECO:0000313" key="1">
    <source>
        <dbReference type="EMBL" id="KAK4270224.1"/>
    </source>
</evidence>
<reference evidence="1" key="1">
    <citation type="submission" date="2023-10" db="EMBL/GenBank/DDBJ databases">
        <title>Chromosome-level genome of the transformable northern wattle, Acacia crassicarpa.</title>
        <authorList>
            <person name="Massaro I."/>
            <person name="Sinha N.R."/>
            <person name="Poethig S."/>
            <person name="Leichty A.R."/>
        </authorList>
    </citation>
    <scope>NUCLEOTIDE SEQUENCE</scope>
    <source>
        <strain evidence="1">Acra3RX</strain>
        <tissue evidence="1">Leaf</tissue>
    </source>
</reference>
<keyword evidence="2" id="KW-1185">Reference proteome</keyword>
<name>A0AAE1JLE9_9FABA</name>
<dbReference type="AlphaFoldDB" id="A0AAE1JLE9"/>
<gene>
    <name evidence="1" type="ORF">QN277_023286</name>
</gene>